<dbReference type="GO" id="GO:0043634">
    <property type="term" value="P:polyadenylation-dependent ncRNA catabolic process"/>
    <property type="evidence" value="ECO:0007669"/>
    <property type="project" value="TreeGrafter"/>
</dbReference>
<dbReference type="Gene3D" id="3.30.460.10">
    <property type="entry name" value="Beta Polymerase, domain 2"/>
    <property type="match status" value="1"/>
</dbReference>
<feature type="domain" description="Poly(A) RNA polymerase mitochondrial-like central palm" evidence="5">
    <location>
        <begin position="120"/>
        <end position="251"/>
    </location>
</feature>
<reference evidence="6" key="1">
    <citation type="submission" date="2023-07" db="EMBL/GenBank/DDBJ databases">
        <authorList>
            <consortium name="AG Swart"/>
            <person name="Singh M."/>
            <person name="Singh A."/>
            <person name="Seah K."/>
            <person name="Emmerich C."/>
        </authorList>
    </citation>
    <scope>NUCLEOTIDE SEQUENCE</scope>
    <source>
        <strain evidence="6">DP1</strain>
    </source>
</reference>
<dbReference type="PANTHER" id="PTHR23092">
    <property type="entry name" value="POLY(A) RNA POLYMERASE"/>
    <property type="match status" value="1"/>
</dbReference>
<dbReference type="Pfam" id="PF03828">
    <property type="entry name" value="PAP_assoc"/>
    <property type="match status" value="1"/>
</dbReference>
<dbReference type="GO" id="GO:0031499">
    <property type="term" value="C:TRAMP complex"/>
    <property type="evidence" value="ECO:0007669"/>
    <property type="project" value="TreeGrafter"/>
</dbReference>
<evidence type="ECO:0000256" key="3">
    <source>
        <dbReference type="SAM" id="MobiDB-lite"/>
    </source>
</evidence>
<accession>A0AAD1ULS2</accession>
<dbReference type="Proteomes" id="UP001295684">
    <property type="component" value="Unassembled WGS sequence"/>
</dbReference>
<dbReference type="GO" id="GO:0003729">
    <property type="term" value="F:mRNA binding"/>
    <property type="evidence" value="ECO:0007669"/>
    <property type="project" value="TreeGrafter"/>
</dbReference>
<dbReference type="PANTHER" id="PTHR23092:SF15">
    <property type="entry name" value="INACTIVE NON-CANONICAL POLY(A) RNA POLYMERASE PROTEIN TRF4-2-RELATED"/>
    <property type="match status" value="1"/>
</dbReference>
<comment type="caution">
    <text evidence="6">The sequence shown here is derived from an EMBL/GenBank/DDBJ whole genome shotgun (WGS) entry which is preliminary data.</text>
</comment>
<dbReference type="GO" id="GO:0046872">
    <property type="term" value="F:metal ion binding"/>
    <property type="evidence" value="ECO:0007669"/>
    <property type="project" value="UniProtKB-KW"/>
</dbReference>
<evidence type="ECO:0000313" key="6">
    <source>
        <dbReference type="EMBL" id="CAI2371144.1"/>
    </source>
</evidence>
<proteinExistence type="predicted"/>
<protein>
    <submittedName>
        <fullName evidence="6">Uncharacterized protein</fullName>
    </submittedName>
</protein>
<organism evidence="6 7">
    <name type="scientific">Euplotes crassus</name>
    <dbReference type="NCBI Taxonomy" id="5936"/>
    <lineage>
        <taxon>Eukaryota</taxon>
        <taxon>Sar</taxon>
        <taxon>Alveolata</taxon>
        <taxon>Ciliophora</taxon>
        <taxon>Intramacronucleata</taxon>
        <taxon>Spirotrichea</taxon>
        <taxon>Hypotrichia</taxon>
        <taxon>Euplotida</taxon>
        <taxon>Euplotidae</taxon>
        <taxon>Moneuplotes</taxon>
    </lineage>
</organism>
<feature type="compositionally biased region" description="Basic and acidic residues" evidence="3">
    <location>
        <begin position="19"/>
        <end position="39"/>
    </location>
</feature>
<dbReference type="GO" id="GO:0005730">
    <property type="term" value="C:nucleolus"/>
    <property type="evidence" value="ECO:0007669"/>
    <property type="project" value="TreeGrafter"/>
</dbReference>
<dbReference type="Pfam" id="PF22600">
    <property type="entry name" value="MTPAP-like_central"/>
    <property type="match status" value="1"/>
</dbReference>
<keyword evidence="2" id="KW-0460">Magnesium</keyword>
<dbReference type="InterPro" id="IPR054708">
    <property type="entry name" value="MTPAP-like_central"/>
</dbReference>
<feature type="domain" description="PAP-associated" evidence="4">
    <location>
        <begin position="309"/>
        <end position="367"/>
    </location>
</feature>
<evidence type="ECO:0000313" key="7">
    <source>
        <dbReference type="Proteomes" id="UP001295684"/>
    </source>
</evidence>
<evidence type="ECO:0000256" key="1">
    <source>
        <dbReference type="ARBA" id="ARBA00022723"/>
    </source>
</evidence>
<dbReference type="SUPFAM" id="SSF81631">
    <property type="entry name" value="PAP/OAS1 substrate-binding domain"/>
    <property type="match status" value="1"/>
</dbReference>
<dbReference type="GO" id="GO:1990817">
    <property type="term" value="F:poly(A) RNA polymerase activity"/>
    <property type="evidence" value="ECO:0007669"/>
    <property type="project" value="InterPro"/>
</dbReference>
<evidence type="ECO:0000259" key="5">
    <source>
        <dbReference type="Pfam" id="PF22600"/>
    </source>
</evidence>
<keyword evidence="7" id="KW-1185">Reference proteome</keyword>
<dbReference type="AlphaFoldDB" id="A0AAD1ULS2"/>
<evidence type="ECO:0000259" key="4">
    <source>
        <dbReference type="Pfam" id="PF03828"/>
    </source>
</evidence>
<sequence>MDKEVIEIDPPSPGIYAVPEHHLYSWEKEEIKEKERQQKEAQSQPQVVAGKKLTFDRNQEFGAENIDISGEALSNAFKKVKDEENQEEDKVEENLETTKKISGIPWATSRTDVEDPWVKLHNEIIEFFRTFGPNRKRNALRKELFKKIKKVIKAVFPDCIVKIFGSTAAMLYLPQSDIDIVVFLPQKSTNDLKNARKLHRMISSISWVTSCECIPAKVPLVKLTDKESRLSVDISFSRGNGVAALSFIKKYQLIYPELKYLLLIIKAFLKTRDLNETFHGGMSSFVCTLLIISYLQEIKKEKQNHSLLLSEHLLNFFHLYGVRFNYNELGISIRNGGSYFLRQSRGWLATNRSKAVTLCVENPQDTTVDLGKGVYNMTQVHAALQHAFDVLRFNTSNSESLLECIMGDLSNLK</sequence>
<dbReference type="InterPro" id="IPR043519">
    <property type="entry name" value="NT_sf"/>
</dbReference>
<dbReference type="CDD" id="cd05402">
    <property type="entry name" value="NT_PAP_TUTase"/>
    <property type="match status" value="1"/>
</dbReference>
<dbReference type="EMBL" id="CAMPGE010012376">
    <property type="protein sequence ID" value="CAI2371144.1"/>
    <property type="molecule type" value="Genomic_DNA"/>
</dbReference>
<dbReference type="Gene3D" id="1.10.1410.10">
    <property type="match status" value="1"/>
</dbReference>
<gene>
    <name evidence="6" type="ORF">ECRASSUSDP1_LOCUS12464</name>
</gene>
<dbReference type="GO" id="GO:0031123">
    <property type="term" value="P:RNA 3'-end processing"/>
    <property type="evidence" value="ECO:0007669"/>
    <property type="project" value="TreeGrafter"/>
</dbReference>
<dbReference type="SUPFAM" id="SSF81301">
    <property type="entry name" value="Nucleotidyltransferase"/>
    <property type="match status" value="1"/>
</dbReference>
<name>A0AAD1ULS2_EUPCR</name>
<keyword evidence="1" id="KW-0479">Metal-binding</keyword>
<dbReference type="InterPro" id="IPR045862">
    <property type="entry name" value="Trf4-like"/>
</dbReference>
<evidence type="ECO:0000256" key="2">
    <source>
        <dbReference type="ARBA" id="ARBA00022842"/>
    </source>
</evidence>
<feature type="region of interest" description="Disordered" evidence="3">
    <location>
        <begin position="1"/>
        <end position="51"/>
    </location>
</feature>
<dbReference type="InterPro" id="IPR002058">
    <property type="entry name" value="PAP_assoc"/>
</dbReference>